<protein>
    <submittedName>
        <fullName evidence="1">Uncharacterized protein</fullName>
    </submittedName>
</protein>
<accession>G0URP6</accession>
<gene>
    <name evidence="1" type="ORF">TCIL3000_8_2770</name>
</gene>
<reference evidence="1" key="1">
    <citation type="journal article" date="2012" name="Proc. Natl. Acad. Sci. U.S.A.">
        <title>Antigenic diversity is generated by distinct evolutionary mechanisms in African trypanosome species.</title>
        <authorList>
            <person name="Jackson A.P."/>
            <person name="Berry A."/>
            <person name="Aslett M."/>
            <person name="Allison H.C."/>
            <person name="Burton P."/>
            <person name="Vavrova-Anderson J."/>
            <person name="Brown R."/>
            <person name="Browne H."/>
            <person name="Corton N."/>
            <person name="Hauser H."/>
            <person name="Gamble J."/>
            <person name="Gilderthorp R."/>
            <person name="Marcello L."/>
            <person name="McQuillan J."/>
            <person name="Otto T.D."/>
            <person name="Quail M.A."/>
            <person name="Sanders M.J."/>
            <person name="van Tonder A."/>
            <person name="Ginger M.L."/>
            <person name="Field M.C."/>
            <person name="Barry J.D."/>
            <person name="Hertz-Fowler C."/>
            <person name="Berriman M."/>
        </authorList>
    </citation>
    <scope>NUCLEOTIDE SEQUENCE</scope>
    <source>
        <strain evidence="1">IL3000</strain>
    </source>
</reference>
<evidence type="ECO:0000313" key="1">
    <source>
        <dbReference type="EMBL" id="CCC92058.1"/>
    </source>
</evidence>
<dbReference type="EMBL" id="HE575321">
    <property type="protein sequence ID" value="CCC92058.1"/>
    <property type="molecule type" value="Genomic_DNA"/>
</dbReference>
<proteinExistence type="predicted"/>
<name>G0URP6_TRYCI</name>
<sequence length="115" mass="12800">MDTVPCFLRAKQIPVAFTLPMAGYTRTSRAAGRGLPLFVELTGNSPILWVQQCHIVLTSLGNFRGVPITLPMPTRNRIQRLGGKMCATHEKGWFHLPRISRPTITMVYPLHCGGE</sequence>
<organism evidence="1">
    <name type="scientific">Trypanosoma congolense (strain IL3000)</name>
    <dbReference type="NCBI Taxonomy" id="1068625"/>
    <lineage>
        <taxon>Eukaryota</taxon>
        <taxon>Discoba</taxon>
        <taxon>Euglenozoa</taxon>
        <taxon>Kinetoplastea</taxon>
        <taxon>Metakinetoplastina</taxon>
        <taxon>Trypanosomatida</taxon>
        <taxon>Trypanosomatidae</taxon>
        <taxon>Trypanosoma</taxon>
        <taxon>Nannomonas</taxon>
    </lineage>
</organism>
<dbReference type="AlphaFoldDB" id="G0URP6"/>